<evidence type="ECO:0000256" key="1">
    <source>
        <dbReference type="ARBA" id="ARBA00007074"/>
    </source>
</evidence>
<dbReference type="PANTHER" id="PTHR47053:SF1">
    <property type="entry name" value="MUREIN DD-ENDOPEPTIDASE MEPH-RELATED"/>
    <property type="match status" value="1"/>
</dbReference>
<dbReference type="InterPro" id="IPR000064">
    <property type="entry name" value="NLP_P60_dom"/>
</dbReference>
<evidence type="ECO:0000313" key="8">
    <source>
        <dbReference type="EMBL" id="KRM69945.1"/>
    </source>
</evidence>
<comment type="caution">
    <text evidence="8">The sequence shown here is derived from an EMBL/GenBank/DDBJ whole genome shotgun (WGS) entry which is preliminary data.</text>
</comment>
<dbReference type="OrthoDB" id="1654978at2"/>
<name>A0A0R2B1F4_9LACO</name>
<keyword evidence="2" id="KW-0645">Protease</keyword>
<accession>A0A0R2B1F4</accession>
<keyword evidence="9" id="KW-1185">Reference proteome</keyword>
<keyword evidence="3" id="KW-0378">Hydrolase</keyword>
<dbReference type="STRING" id="1423781.FD06_GL000112"/>
<dbReference type="SUPFAM" id="SSF54001">
    <property type="entry name" value="Cysteine proteinases"/>
    <property type="match status" value="1"/>
</dbReference>
<evidence type="ECO:0000313" key="9">
    <source>
        <dbReference type="Proteomes" id="UP000052012"/>
    </source>
</evidence>
<comment type="similarity">
    <text evidence="1">Belongs to the peptidase C40 family.</text>
</comment>
<dbReference type="InterPro" id="IPR038765">
    <property type="entry name" value="Papain-like_cys_pep_sf"/>
</dbReference>
<dbReference type="InterPro" id="IPR051202">
    <property type="entry name" value="Peptidase_C40"/>
</dbReference>
<dbReference type="GO" id="GO:0008234">
    <property type="term" value="F:cysteine-type peptidase activity"/>
    <property type="evidence" value="ECO:0007669"/>
    <property type="project" value="UniProtKB-KW"/>
</dbReference>
<dbReference type="GO" id="GO:0006508">
    <property type="term" value="P:proteolysis"/>
    <property type="evidence" value="ECO:0007669"/>
    <property type="project" value="UniProtKB-KW"/>
</dbReference>
<keyword evidence="6" id="KW-0732">Signal</keyword>
<feature type="compositionally biased region" description="Low complexity" evidence="5">
    <location>
        <begin position="53"/>
        <end position="68"/>
    </location>
</feature>
<keyword evidence="4" id="KW-0788">Thiol protease</keyword>
<dbReference type="PANTHER" id="PTHR47053">
    <property type="entry name" value="MUREIN DD-ENDOPEPTIDASE MEPH-RELATED"/>
    <property type="match status" value="1"/>
</dbReference>
<dbReference type="PATRIC" id="fig|1423781.4.peg.113"/>
<evidence type="ECO:0000259" key="7">
    <source>
        <dbReference type="PROSITE" id="PS51935"/>
    </source>
</evidence>
<protein>
    <submittedName>
        <fullName evidence="8">NlpC P60 family protein</fullName>
    </submittedName>
</protein>
<reference evidence="8 9" key="1">
    <citation type="journal article" date="2015" name="Genome Announc.">
        <title>Expanding the biotechnology potential of lactobacilli through comparative genomics of 213 strains and associated genera.</title>
        <authorList>
            <person name="Sun Z."/>
            <person name="Harris H.M."/>
            <person name="McCann A."/>
            <person name="Guo C."/>
            <person name="Argimon S."/>
            <person name="Zhang W."/>
            <person name="Yang X."/>
            <person name="Jeffery I.B."/>
            <person name="Cooney J.C."/>
            <person name="Kagawa T.F."/>
            <person name="Liu W."/>
            <person name="Song Y."/>
            <person name="Salvetti E."/>
            <person name="Wrobel A."/>
            <person name="Rasinkangas P."/>
            <person name="Parkhill J."/>
            <person name="Rea M.C."/>
            <person name="O'Sullivan O."/>
            <person name="Ritari J."/>
            <person name="Douillard F.P."/>
            <person name="Paul Ross R."/>
            <person name="Yang R."/>
            <person name="Briner A.E."/>
            <person name="Felis G.E."/>
            <person name="de Vos W.M."/>
            <person name="Barrangou R."/>
            <person name="Klaenhammer T.R."/>
            <person name="Caufield P.W."/>
            <person name="Cui Y."/>
            <person name="Zhang H."/>
            <person name="O'Toole P.W."/>
        </authorList>
    </citation>
    <scope>NUCLEOTIDE SEQUENCE [LARGE SCALE GENOMIC DNA]</scope>
    <source>
        <strain evidence="8 9">DSM 23829</strain>
    </source>
</reference>
<evidence type="ECO:0000256" key="2">
    <source>
        <dbReference type="ARBA" id="ARBA00022670"/>
    </source>
</evidence>
<dbReference type="PROSITE" id="PS51935">
    <property type="entry name" value="NLPC_P60"/>
    <property type="match status" value="1"/>
</dbReference>
<evidence type="ECO:0000256" key="4">
    <source>
        <dbReference type="ARBA" id="ARBA00022807"/>
    </source>
</evidence>
<dbReference type="Pfam" id="PF00877">
    <property type="entry name" value="NLPC_P60"/>
    <property type="match status" value="1"/>
</dbReference>
<proteinExistence type="inferred from homology"/>
<sequence>MNNLKRKILTICLTALICVFFVKISAANADEINPGTDSTSTNLTDASNNVLPENNANNNNADNNSENNANDKSDKKENSQDDKKKKIDKKYKKLYKQAKKELGKKYRYGATGSKSFDCSGFTKYVYKKALNKKLPRTAAQQYRSAKKVTKSERKSGDLVFFGSSKHNITHVGLYIGDGKMIDAQNRGVVVENVNAPWWKAVGYSRPYKFN</sequence>
<dbReference type="Gene3D" id="3.90.1720.10">
    <property type="entry name" value="endopeptidase domain like (from Nostoc punctiforme)"/>
    <property type="match status" value="1"/>
</dbReference>
<dbReference type="EMBL" id="AYYQ01000001">
    <property type="protein sequence ID" value="KRM69945.1"/>
    <property type="molecule type" value="Genomic_DNA"/>
</dbReference>
<gene>
    <name evidence="8" type="ORF">FD06_GL000112</name>
</gene>
<feature type="chain" id="PRO_5006415136" evidence="6">
    <location>
        <begin position="30"/>
        <end position="210"/>
    </location>
</feature>
<feature type="compositionally biased region" description="Basic and acidic residues" evidence="5">
    <location>
        <begin position="69"/>
        <end position="85"/>
    </location>
</feature>
<dbReference type="AlphaFoldDB" id="A0A0R2B1F4"/>
<feature type="compositionally biased region" description="Polar residues" evidence="5">
    <location>
        <begin position="35"/>
        <end position="52"/>
    </location>
</feature>
<feature type="region of interest" description="Disordered" evidence="5">
    <location>
        <begin position="32"/>
        <end position="90"/>
    </location>
</feature>
<feature type="signal peptide" evidence="6">
    <location>
        <begin position="1"/>
        <end position="29"/>
    </location>
</feature>
<feature type="domain" description="NlpC/P60" evidence="7">
    <location>
        <begin position="88"/>
        <end position="208"/>
    </location>
</feature>
<evidence type="ECO:0000256" key="5">
    <source>
        <dbReference type="SAM" id="MobiDB-lite"/>
    </source>
</evidence>
<organism evidence="8 9">
    <name type="scientific">Apilactobacillus ozensis DSM 23829 = JCM 17196</name>
    <dbReference type="NCBI Taxonomy" id="1423781"/>
    <lineage>
        <taxon>Bacteria</taxon>
        <taxon>Bacillati</taxon>
        <taxon>Bacillota</taxon>
        <taxon>Bacilli</taxon>
        <taxon>Lactobacillales</taxon>
        <taxon>Lactobacillaceae</taxon>
        <taxon>Apilactobacillus</taxon>
    </lineage>
</organism>
<evidence type="ECO:0000256" key="6">
    <source>
        <dbReference type="SAM" id="SignalP"/>
    </source>
</evidence>
<dbReference type="Proteomes" id="UP000052012">
    <property type="component" value="Unassembled WGS sequence"/>
</dbReference>
<evidence type="ECO:0000256" key="3">
    <source>
        <dbReference type="ARBA" id="ARBA00022801"/>
    </source>
</evidence>